<evidence type="ECO:0000313" key="3">
    <source>
        <dbReference type="Proteomes" id="UP000738359"/>
    </source>
</evidence>
<feature type="region of interest" description="Disordered" evidence="1">
    <location>
        <begin position="1"/>
        <end position="38"/>
    </location>
</feature>
<evidence type="ECO:0000256" key="1">
    <source>
        <dbReference type="SAM" id="MobiDB-lite"/>
    </source>
</evidence>
<feature type="region of interest" description="Disordered" evidence="1">
    <location>
        <begin position="58"/>
        <end position="139"/>
    </location>
</feature>
<feature type="compositionally biased region" description="Low complexity" evidence="1">
    <location>
        <begin position="76"/>
        <end position="103"/>
    </location>
</feature>
<protein>
    <submittedName>
        <fullName evidence="2">Uncharacterized protein</fullName>
    </submittedName>
</protein>
<accession>A0A9P6IRQ3</accession>
<feature type="compositionally biased region" description="Polar residues" evidence="1">
    <location>
        <begin position="19"/>
        <end position="28"/>
    </location>
</feature>
<sequence>MAFESNEDLEQSVEALSIASPQSPQAQTPKIPDGAHPHPYPYASPYYFASSLSSASSHSFNNSTADLHQHQDQDQHGTTGENGSTPSSTTTTSTTAPIPSTTTWGQSVSSARPGIRLRRPFCGRSAPSTDGRPARNADFSSTHEYGEFVKRIEIIDSHDVVDKQNGQFVINWITPDVVLALSEHCSKRLRDLTLVFATGRQVSTETEEGEGLIPWGALAESCRRLFMLSLANYICPILPLGSGHPLHMFATHTNPLTEL</sequence>
<dbReference type="Proteomes" id="UP000738359">
    <property type="component" value="Unassembled WGS sequence"/>
</dbReference>
<gene>
    <name evidence="2" type="ORF">BGZ70_003898</name>
</gene>
<dbReference type="EMBL" id="JAAAHY010002120">
    <property type="protein sequence ID" value="KAF9945317.1"/>
    <property type="molecule type" value="Genomic_DNA"/>
</dbReference>
<feature type="compositionally biased region" description="Acidic residues" evidence="1">
    <location>
        <begin position="1"/>
        <end position="11"/>
    </location>
</feature>
<name>A0A9P6IRQ3_MORAP</name>
<reference evidence="2" key="1">
    <citation type="journal article" date="2020" name="Fungal Divers.">
        <title>Resolving the Mortierellaceae phylogeny through synthesis of multi-gene phylogenetics and phylogenomics.</title>
        <authorList>
            <person name="Vandepol N."/>
            <person name="Liber J."/>
            <person name="Desiro A."/>
            <person name="Na H."/>
            <person name="Kennedy M."/>
            <person name="Barry K."/>
            <person name="Grigoriev I.V."/>
            <person name="Miller A.N."/>
            <person name="O'Donnell K."/>
            <person name="Stajich J.E."/>
            <person name="Bonito G."/>
        </authorList>
    </citation>
    <scope>NUCLEOTIDE SEQUENCE</scope>
    <source>
        <strain evidence="2">CK1249</strain>
    </source>
</reference>
<dbReference type="AlphaFoldDB" id="A0A9P6IRQ3"/>
<dbReference type="OrthoDB" id="550575at2759"/>
<comment type="caution">
    <text evidence="2">The sequence shown here is derived from an EMBL/GenBank/DDBJ whole genome shotgun (WGS) entry which is preliminary data.</text>
</comment>
<keyword evidence="3" id="KW-1185">Reference proteome</keyword>
<evidence type="ECO:0000313" key="2">
    <source>
        <dbReference type="EMBL" id="KAF9945317.1"/>
    </source>
</evidence>
<proteinExistence type="predicted"/>
<organism evidence="2 3">
    <name type="scientific">Mortierella alpina</name>
    <name type="common">Oleaginous fungus</name>
    <name type="synonym">Mortierella renispora</name>
    <dbReference type="NCBI Taxonomy" id="64518"/>
    <lineage>
        <taxon>Eukaryota</taxon>
        <taxon>Fungi</taxon>
        <taxon>Fungi incertae sedis</taxon>
        <taxon>Mucoromycota</taxon>
        <taxon>Mortierellomycotina</taxon>
        <taxon>Mortierellomycetes</taxon>
        <taxon>Mortierellales</taxon>
        <taxon>Mortierellaceae</taxon>
        <taxon>Mortierella</taxon>
    </lineage>
</organism>
<feature type="non-terminal residue" evidence="2">
    <location>
        <position position="1"/>
    </location>
</feature>